<evidence type="ECO:0000259" key="1">
    <source>
        <dbReference type="Pfam" id="PF09820"/>
    </source>
</evidence>
<organism evidence="2 3">
    <name type="scientific">Exidia glandulosa HHB12029</name>
    <dbReference type="NCBI Taxonomy" id="1314781"/>
    <lineage>
        <taxon>Eukaryota</taxon>
        <taxon>Fungi</taxon>
        <taxon>Dikarya</taxon>
        <taxon>Basidiomycota</taxon>
        <taxon>Agaricomycotina</taxon>
        <taxon>Agaricomycetes</taxon>
        <taxon>Auriculariales</taxon>
        <taxon>Exidiaceae</taxon>
        <taxon>Exidia</taxon>
    </lineage>
</organism>
<dbReference type="InParanoid" id="A0A165HIG6"/>
<gene>
    <name evidence="2" type="ORF">EXIGLDRAFT_769414</name>
</gene>
<proteinExistence type="predicted"/>
<dbReference type="Pfam" id="PF09820">
    <property type="entry name" value="AAA-ATPase_like"/>
    <property type="match status" value="1"/>
</dbReference>
<feature type="domain" description="AAA-ATPase-like" evidence="1">
    <location>
        <begin position="142"/>
        <end position="220"/>
    </location>
</feature>
<name>A0A165HIG6_EXIGL</name>
<keyword evidence="3" id="KW-1185">Reference proteome</keyword>
<dbReference type="AlphaFoldDB" id="A0A165HIG6"/>
<reference evidence="2 3" key="1">
    <citation type="journal article" date="2016" name="Mol. Biol. Evol.">
        <title>Comparative Genomics of Early-Diverging Mushroom-Forming Fungi Provides Insights into the Origins of Lignocellulose Decay Capabilities.</title>
        <authorList>
            <person name="Nagy L.G."/>
            <person name="Riley R."/>
            <person name="Tritt A."/>
            <person name="Adam C."/>
            <person name="Daum C."/>
            <person name="Floudas D."/>
            <person name="Sun H."/>
            <person name="Yadav J.S."/>
            <person name="Pangilinan J."/>
            <person name="Larsson K.H."/>
            <person name="Matsuura K."/>
            <person name="Barry K."/>
            <person name="Labutti K."/>
            <person name="Kuo R."/>
            <person name="Ohm R.A."/>
            <person name="Bhattacharya S.S."/>
            <person name="Shirouzu T."/>
            <person name="Yoshinaga Y."/>
            <person name="Martin F.M."/>
            <person name="Grigoriev I.V."/>
            <person name="Hibbett D.S."/>
        </authorList>
    </citation>
    <scope>NUCLEOTIDE SEQUENCE [LARGE SCALE GENOMIC DNA]</scope>
    <source>
        <strain evidence="2 3">HHB12029</strain>
    </source>
</reference>
<evidence type="ECO:0000313" key="2">
    <source>
        <dbReference type="EMBL" id="KZV92020.1"/>
    </source>
</evidence>
<accession>A0A165HIG6</accession>
<dbReference type="Proteomes" id="UP000077266">
    <property type="component" value="Unassembled WGS sequence"/>
</dbReference>
<protein>
    <recommendedName>
        <fullName evidence="1">AAA-ATPase-like domain-containing protein</fullName>
    </recommendedName>
</protein>
<dbReference type="OrthoDB" id="5380555at2759"/>
<evidence type="ECO:0000313" key="3">
    <source>
        <dbReference type="Proteomes" id="UP000077266"/>
    </source>
</evidence>
<sequence length="436" mass="49468">MSPPTFICCGFIGHYSETVFPVDSIDREITPNTLLDDLFEEVEEFHLAVCNTALERFQPQANMLISLSTPVLALYNGGQAPTDPDRIHILFDFDPNSQAIAPPRPASYNCAPNHLDIFRLSDAFLKARRLPLNSRFDQFSRISGTYYIDDSDFVGGYYASGPAIPVIRRPRGFGKSTFLSMLAVYFDTAWPYRHLPIQRVLYPPCPQRLLVLWVDFCDLSRRLKALIDSDSDAYRREYRRVVEEFWIATFQAFYARHGHLFTVELRDKLEPDRVHYPYDLSDPWFLTWNGFKLVIESCNYHIFVAVDNYTAPFLDTPSHRHRDIGECISEQIIVPILYALRRFPMFAECTQDLTDDPAYAGLIGFSYADVVDLGHAVMGSEFDLGAKATFSAQAIASLLSGYQTGDQGTLLDVSVPCFLPSFLPPGQIWRTSAIAV</sequence>
<dbReference type="InterPro" id="IPR018631">
    <property type="entry name" value="AAA-ATPase-like_dom"/>
</dbReference>
<dbReference type="EMBL" id="KV426016">
    <property type="protein sequence ID" value="KZV92020.1"/>
    <property type="molecule type" value="Genomic_DNA"/>
</dbReference>